<keyword evidence="2" id="KW-0274">FAD</keyword>
<dbReference type="Pfam" id="PF03450">
    <property type="entry name" value="CO_deh_flav_C"/>
    <property type="match status" value="1"/>
</dbReference>
<feature type="domain" description="FAD-binding PCMH-type" evidence="5">
    <location>
        <begin position="1"/>
        <end position="180"/>
    </location>
</feature>
<dbReference type="SMART" id="SM01092">
    <property type="entry name" value="CO_deh_flav_C"/>
    <property type="match status" value="1"/>
</dbReference>
<dbReference type="InterPro" id="IPR036318">
    <property type="entry name" value="FAD-bd_PCMH-like_sf"/>
</dbReference>
<keyword evidence="1" id="KW-0285">Flavoprotein</keyword>
<dbReference type="Pfam" id="PF00941">
    <property type="entry name" value="FAD_binding_5"/>
    <property type="match status" value="1"/>
</dbReference>
<comment type="caution">
    <text evidence="6">The sequence shown here is derived from an EMBL/GenBank/DDBJ whole genome shotgun (WGS) entry which is preliminary data.</text>
</comment>
<dbReference type="GO" id="GO:0071949">
    <property type="term" value="F:FAD binding"/>
    <property type="evidence" value="ECO:0007669"/>
    <property type="project" value="InterPro"/>
</dbReference>
<proteinExistence type="predicted"/>
<dbReference type="InterPro" id="IPR002346">
    <property type="entry name" value="Mopterin_DH_FAD-bd"/>
</dbReference>
<evidence type="ECO:0000313" key="6">
    <source>
        <dbReference type="EMBL" id="OEV13332.1"/>
    </source>
</evidence>
<evidence type="ECO:0000256" key="3">
    <source>
        <dbReference type="ARBA" id="ARBA00023002"/>
    </source>
</evidence>
<evidence type="ECO:0000256" key="4">
    <source>
        <dbReference type="SAM" id="MobiDB-lite"/>
    </source>
</evidence>
<gene>
    <name evidence="6" type="ORF">AN218_03875</name>
</gene>
<dbReference type="PATRIC" id="fig|518642.10.peg.6997"/>
<dbReference type="RefSeq" id="WP_070015197.1">
    <property type="nucleotide sequence ID" value="NZ_LJGW01000081.1"/>
</dbReference>
<dbReference type="Gene3D" id="3.30.465.10">
    <property type="match status" value="1"/>
</dbReference>
<dbReference type="SUPFAM" id="SSF55447">
    <property type="entry name" value="CO dehydrogenase flavoprotein C-terminal domain-like"/>
    <property type="match status" value="1"/>
</dbReference>
<dbReference type="Gene3D" id="3.30.43.10">
    <property type="entry name" value="Uridine Diphospho-n-acetylenolpyruvylglucosamine Reductase, domain 2"/>
    <property type="match status" value="1"/>
</dbReference>
<dbReference type="InterPro" id="IPR036683">
    <property type="entry name" value="CO_DH_flav_C_dom_sf"/>
</dbReference>
<evidence type="ECO:0000313" key="7">
    <source>
        <dbReference type="Proteomes" id="UP000176005"/>
    </source>
</evidence>
<keyword evidence="7" id="KW-1185">Reference proteome</keyword>
<protein>
    <submittedName>
        <fullName evidence="6">Molybdopterin dehydrogenase</fullName>
    </submittedName>
</protein>
<dbReference type="InterPro" id="IPR016169">
    <property type="entry name" value="FAD-bd_PCMH_sub2"/>
</dbReference>
<sequence>MKPAAFTYHRARDVEGAARLLAELGDDAKVIAGGQSLVAMMNFRLARPAHLVDIGGLSGLDGLRTDAGGALHIGALTTHHAVETAPPEVLGAGFAVLRDAMRWVGHLPIRTRGTVGGSLAHGDATAEWCLLAVLLDAELVARGPDGERRIPAAEFFHGYYTTALEPEEILVEVVFPRPAPYAALTEFAERRGDFATVSAAVDLEPADGPEGAEDSGREGEPELVGGGGRFRAARVALGGVAALPVRVPEAEEALVQGGPYGPELYAQVAAVAAESVDPPSDANGSAHYRRTLIRTLVAHACEEAMSR</sequence>
<dbReference type="PANTHER" id="PTHR42659:SF2">
    <property type="entry name" value="XANTHINE DEHYDROGENASE SUBUNIT C-RELATED"/>
    <property type="match status" value="1"/>
</dbReference>
<dbReference type="InterPro" id="IPR016167">
    <property type="entry name" value="FAD-bd_PCMH_sub1"/>
</dbReference>
<evidence type="ECO:0000256" key="1">
    <source>
        <dbReference type="ARBA" id="ARBA00022630"/>
    </source>
</evidence>
<dbReference type="AlphaFoldDB" id="A0A1E7LAR5"/>
<feature type="region of interest" description="Disordered" evidence="4">
    <location>
        <begin position="204"/>
        <end position="224"/>
    </location>
</feature>
<accession>A0A1E7LAR5</accession>
<dbReference type="SUPFAM" id="SSF56176">
    <property type="entry name" value="FAD-binding/transporter-associated domain-like"/>
    <property type="match status" value="1"/>
</dbReference>
<reference evidence="6 7" key="1">
    <citation type="journal article" date="2016" name="Front. Microbiol.">
        <title>Comparative Genomics Analysis of Streptomyces Species Reveals Their Adaptation to the Marine Environment and Their Diversity at the Genomic Level.</title>
        <authorList>
            <person name="Tian X."/>
            <person name="Zhang Z."/>
            <person name="Yang T."/>
            <person name="Chen M."/>
            <person name="Li J."/>
            <person name="Chen F."/>
            <person name="Yang J."/>
            <person name="Li W."/>
            <person name="Zhang B."/>
            <person name="Zhang Z."/>
            <person name="Wu J."/>
            <person name="Zhang C."/>
            <person name="Long L."/>
            <person name="Xiao J."/>
        </authorList>
    </citation>
    <scope>NUCLEOTIDE SEQUENCE [LARGE SCALE GENOMIC DNA]</scope>
    <source>
        <strain evidence="6 7">SCSIO 10429</strain>
    </source>
</reference>
<dbReference type="Proteomes" id="UP000176005">
    <property type="component" value="Unassembled WGS sequence"/>
</dbReference>
<dbReference type="PANTHER" id="PTHR42659">
    <property type="entry name" value="XANTHINE DEHYDROGENASE SUBUNIT C-RELATED"/>
    <property type="match status" value="1"/>
</dbReference>
<evidence type="ECO:0000259" key="5">
    <source>
        <dbReference type="PROSITE" id="PS51387"/>
    </source>
</evidence>
<dbReference type="PROSITE" id="PS51387">
    <property type="entry name" value="FAD_PCMH"/>
    <property type="match status" value="1"/>
</dbReference>
<dbReference type="Gene3D" id="3.30.390.50">
    <property type="entry name" value="CO dehydrogenase flavoprotein, C-terminal domain"/>
    <property type="match status" value="1"/>
</dbReference>
<evidence type="ECO:0000256" key="2">
    <source>
        <dbReference type="ARBA" id="ARBA00022827"/>
    </source>
</evidence>
<dbReference type="InterPro" id="IPR005107">
    <property type="entry name" value="CO_DH_flav_C"/>
</dbReference>
<keyword evidence="3" id="KW-0560">Oxidoreductase</keyword>
<dbReference type="InterPro" id="IPR016166">
    <property type="entry name" value="FAD-bd_PCMH"/>
</dbReference>
<dbReference type="InterPro" id="IPR051312">
    <property type="entry name" value="Diverse_Substr_Oxidored"/>
</dbReference>
<name>A0A1E7LAR5_9ACTN</name>
<organism evidence="6 7">
    <name type="scientific">Streptomyces nanshensis</name>
    <dbReference type="NCBI Taxonomy" id="518642"/>
    <lineage>
        <taxon>Bacteria</taxon>
        <taxon>Bacillati</taxon>
        <taxon>Actinomycetota</taxon>
        <taxon>Actinomycetes</taxon>
        <taxon>Kitasatosporales</taxon>
        <taxon>Streptomycetaceae</taxon>
        <taxon>Streptomyces</taxon>
    </lineage>
</organism>
<feature type="compositionally biased region" description="Acidic residues" evidence="4">
    <location>
        <begin position="204"/>
        <end position="213"/>
    </location>
</feature>
<dbReference type="EMBL" id="LJGW01000081">
    <property type="protein sequence ID" value="OEV13332.1"/>
    <property type="molecule type" value="Genomic_DNA"/>
</dbReference>
<dbReference type="GO" id="GO:0016491">
    <property type="term" value="F:oxidoreductase activity"/>
    <property type="evidence" value="ECO:0007669"/>
    <property type="project" value="UniProtKB-KW"/>
</dbReference>